<feature type="domain" description="DUF218" evidence="1">
    <location>
        <begin position="46"/>
        <end position="175"/>
    </location>
</feature>
<dbReference type="Pfam" id="PF02698">
    <property type="entry name" value="DUF218"/>
    <property type="match status" value="1"/>
</dbReference>
<evidence type="ECO:0000313" key="3">
    <source>
        <dbReference type="Proteomes" id="UP001372526"/>
    </source>
</evidence>
<keyword evidence="3" id="KW-1185">Reference proteome</keyword>
<dbReference type="EMBL" id="JBAWSX010000008">
    <property type="protein sequence ID" value="MEI4802507.1"/>
    <property type="molecule type" value="Genomic_DNA"/>
</dbReference>
<dbReference type="CDD" id="cd06259">
    <property type="entry name" value="YdcF-like"/>
    <property type="match status" value="1"/>
</dbReference>
<dbReference type="PANTHER" id="PTHR30336:SF20">
    <property type="entry name" value="DUF218 DOMAIN-CONTAINING PROTEIN"/>
    <property type="match status" value="1"/>
</dbReference>
<evidence type="ECO:0000313" key="2">
    <source>
        <dbReference type="EMBL" id="MEI4802507.1"/>
    </source>
</evidence>
<organism evidence="2 3">
    <name type="scientific">Bacillus bruguierae</name>
    <dbReference type="NCBI Taxonomy" id="3127667"/>
    <lineage>
        <taxon>Bacteria</taxon>
        <taxon>Bacillati</taxon>
        <taxon>Bacillota</taxon>
        <taxon>Bacilli</taxon>
        <taxon>Bacillales</taxon>
        <taxon>Bacillaceae</taxon>
        <taxon>Bacillus</taxon>
    </lineage>
</organism>
<dbReference type="Proteomes" id="UP001372526">
    <property type="component" value="Unassembled WGS sequence"/>
</dbReference>
<accession>A0ABU8FIJ9</accession>
<gene>
    <name evidence="2" type="ORF">WAZ07_14500</name>
</gene>
<name>A0ABU8FIJ9_9BACI</name>
<evidence type="ECO:0000259" key="1">
    <source>
        <dbReference type="Pfam" id="PF02698"/>
    </source>
</evidence>
<proteinExistence type="predicted"/>
<sequence>MKKKRSIKIRMVQALLFILGSIIVFVSYAAYDIWHYRSKTDQVDTDAAIVLGAASWNGKPSPVLRERINHAISLYQNGSVKKIIFTGGTKFEAELEEARTSKIYALKHGVRDEDILIETESRFTEENLKNALQIGKEHGLQTYTIVSDPLHMKRAMRIAKHLGMNAYSSPTPTSAYRSLDTELPFFFKELCSYIGYVASLPVRLVKGDG</sequence>
<dbReference type="Gene3D" id="3.40.50.620">
    <property type="entry name" value="HUPs"/>
    <property type="match status" value="1"/>
</dbReference>
<dbReference type="PANTHER" id="PTHR30336">
    <property type="entry name" value="INNER MEMBRANE PROTEIN, PROBABLE PERMEASE"/>
    <property type="match status" value="1"/>
</dbReference>
<comment type="caution">
    <text evidence="2">The sequence shown here is derived from an EMBL/GenBank/DDBJ whole genome shotgun (WGS) entry which is preliminary data.</text>
</comment>
<reference evidence="2 3" key="1">
    <citation type="submission" date="2024-01" db="EMBL/GenBank/DDBJ databases">
        <title>Seven novel Bacillus-like species.</title>
        <authorList>
            <person name="Liu G."/>
        </authorList>
    </citation>
    <scope>NUCLEOTIDE SEQUENCE [LARGE SCALE GENOMIC DNA]</scope>
    <source>
        <strain evidence="2 3">FJAT-51639</strain>
    </source>
</reference>
<dbReference type="InterPro" id="IPR003848">
    <property type="entry name" value="DUF218"/>
</dbReference>
<dbReference type="InterPro" id="IPR014729">
    <property type="entry name" value="Rossmann-like_a/b/a_fold"/>
</dbReference>
<dbReference type="InterPro" id="IPR051599">
    <property type="entry name" value="Cell_Envelope_Assoc"/>
</dbReference>
<dbReference type="RefSeq" id="WP_336473037.1">
    <property type="nucleotide sequence ID" value="NZ_JBAWSX010000008.1"/>
</dbReference>
<protein>
    <submittedName>
        <fullName evidence="2">YdcF family protein</fullName>
    </submittedName>
</protein>